<dbReference type="RefSeq" id="WP_311728438.1">
    <property type="nucleotide sequence ID" value="NZ_JAVRFD010000022.1"/>
</dbReference>
<dbReference type="Pfam" id="PF14435">
    <property type="entry name" value="SUKH-4"/>
    <property type="match status" value="1"/>
</dbReference>
<proteinExistence type="predicted"/>
<protein>
    <submittedName>
        <fullName evidence="1">SUKH-4 family immunity protein</fullName>
    </submittedName>
</protein>
<keyword evidence="2" id="KW-1185">Reference proteome</keyword>
<name>A0ABU2XPN7_9ACTN</name>
<dbReference type="Proteomes" id="UP001180754">
    <property type="component" value="Unassembled WGS sequence"/>
</dbReference>
<dbReference type="InterPro" id="IPR025851">
    <property type="entry name" value="SUKH-4"/>
</dbReference>
<accession>A0ABU2XPN7</accession>
<dbReference type="EMBL" id="JAVRFD010000022">
    <property type="protein sequence ID" value="MDT0547898.1"/>
    <property type="molecule type" value="Genomic_DNA"/>
</dbReference>
<evidence type="ECO:0000313" key="2">
    <source>
        <dbReference type="Proteomes" id="UP001180754"/>
    </source>
</evidence>
<gene>
    <name evidence="1" type="ORF">RND15_35180</name>
</gene>
<sequence length="182" mass="20668">MITSKDMEELYGRENLVTVPRSDIERFRLRPQDAEVLTEVGLPRVSSPYFTVQLEGGPKFLTVIDVTTRSGKDHREVIIGGPPGDRGMRFSVDAHEGFITLAQLRGTRPRGEVVNNNLSEFIEFLYRIEQHRVRTAQHPADCEESLEELTNALMRIDPISLEREDDWWSIALHQLRGGGVGL</sequence>
<comment type="caution">
    <text evidence="1">The sequence shown here is derived from an EMBL/GenBank/DDBJ whole genome shotgun (WGS) entry which is preliminary data.</text>
</comment>
<reference evidence="1" key="1">
    <citation type="submission" date="2024-05" db="EMBL/GenBank/DDBJ databases">
        <title>30 novel species of actinomycetes from the DSMZ collection.</title>
        <authorList>
            <person name="Nouioui I."/>
        </authorList>
    </citation>
    <scope>NUCLEOTIDE SEQUENCE</scope>
    <source>
        <strain evidence="1">DSM 41529</strain>
    </source>
</reference>
<organism evidence="1 2">
    <name type="scientific">Streptomyces lonegramiae</name>
    <dbReference type="NCBI Taxonomy" id="3075524"/>
    <lineage>
        <taxon>Bacteria</taxon>
        <taxon>Bacillati</taxon>
        <taxon>Actinomycetota</taxon>
        <taxon>Actinomycetes</taxon>
        <taxon>Kitasatosporales</taxon>
        <taxon>Streptomycetaceae</taxon>
        <taxon>Streptomyces</taxon>
    </lineage>
</organism>
<evidence type="ECO:0000313" key="1">
    <source>
        <dbReference type="EMBL" id="MDT0547898.1"/>
    </source>
</evidence>